<dbReference type="Gene3D" id="1.20.930.20">
    <property type="entry name" value="Adaptor protein Cbl, N-terminal domain"/>
    <property type="match status" value="1"/>
</dbReference>
<feature type="region of interest" description="Disordered" evidence="2">
    <location>
        <begin position="1"/>
        <end position="53"/>
    </location>
</feature>
<sequence length="737" mass="81456">MAVYYHRRRKAQRVHGDPAPLPPSKSQESTKAHKARPVSGNTDSAPQEDVRTVDVSEHVVEISRAATAMNEGEAPPTRTSMALVDVQKALNHGGASSLDFASGFTPAAQLAGLALGSAMSSFAVLNSVAALAAEIYAMHGRVKANHRMCHRLAERVMSLQSSLARLAASLQKADHMAGMPEEGDYHSLNMHLMRVLQAMERSRDLIQAWGGAKDTFFGKLKRALLSSHFHEEFVECGQELSECLADLRGDATLQMFDKHLQASQARRISLPSSGTWPGENVQDSHTDLQMIPAAIASVVETQAALASSLAMVHLNMQELKSGLEAHGVTAASLEKGFMKLEIKLDRIETKLDSFEDMKVQMSKIEELLQHNHNASRAKKNDQGRASSKGQFLREKMPHLSIPYADLRIMEEVGSGGFGTVYRGFWQGTEVAYKEIMIDAGNKRGTERQVKELYKEAYIMSMMRSPLVCSLYGVTLEAQHYGLVLPFHSGGALDDFLRDDKVEITQDLYLKMALTIATAMAHLHNSSQAVVHGDLKSRNVLLATPWKRGVLPKLVLCDFGLSTVKLDVQSTVAGSTMASMAIQKHGGGTLNWKAPELFEQDAAATKKSDVYAFAMLMYELVARKYPFVGLPDARVIQLVADKKERPNLPPGVLPAYAELMKACWGHNPTERPSFLDVQRRLQQMVDMHCISSVEHVPRHDHTLKSRKAIDWMMSMMDYGRSKSGWRLKPKYGQATLAQ</sequence>
<keyword evidence="5" id="KW-1185">Reference proteome</keyword>
<feature type="compositionally biased region" description="Basic residues" evidence="2">
    <location>
        <begin position="1"/>
        <end position="13"/>
    </location>
</feature>
<dbReference type="PROSITE" id="PS00108">
    <property type="entry name" value="PROTEIN_KINASE_ST"/>
    <property type="match status" value="1"/>
</dbReference>
<dbReference type="Pfam" id="PF22215">
    <property type="entry name" value="MLKL_N"/>
    <property type="match status" value="1"/>
</dbReference>
<dbReference type="Gene3D" id="1.10.510.10">
    <property type="entry name" value="Transferase(Phosphotransferase) domain 1"/>
    <property type="match status" value="1"/>
</dbReference>
<dbReference type="EMBL" id="LGRX02035819">
    <property type="protein sequence ID" value="KAK3233017.1"/>
    <property type="molecule type" value="Genomic_DNA"/>
</dbReference>
<evidence type="ECO:0000259" key="3">
    <source>
        <dbReference type="PROSITE" id="PS50011"/>
    </source>
</evidence>
<name>A0AAE0EMC4_9CHLO</name>
<protein>
    <recommendedName>
        <fullName evidence="3">Protein kinase domain-containing protein</fullName>
    </recommendedName>
</protein>
<dbReference type="InterPro" id="IPR051681">
    <property type="entry name" value="Ser/Thr_Kinases-Pseudokinases"/>
</dbReference>
<evidence type="ECO:0000313" key="5">
    <source>
        <dbReference type="Proteomes" id="UP001190700"/>
    </source>
</evidence>
<gene>
    <name evidence="4" type="ORF">CYMTET_56661</name>
</gene>
<dbReference type="SMART" id="SM00220">
    <property type="entry name" value="S_TKc"/>
    <property type="match status" value="1"/>
</dbReference>
<dbReference type="SUPFAM" id="SSF56112">
    <property type="entry name" value="Protein kinase-like (PK-like)"/>
    <property type="match status" value="1"/>
</dbReference>
<dbReference type="CDD" id="cd21037">
    <property type="entry name" value="MLKL_NTD"/>
    <property type="match status" value="1"/>
</dbReference>
<feature type="domain" description="Protein kinase" evidence="3">
    <location>
        <begin position="406"/>
        <end position="684"/>
    </location>
</feature>
<dbReference type="InterPro" id="IPR008271">
    <property type="entry name" value="Ser/Thr_kinase_AS"/>
</dbReference>
<dbReference type="InterPro" id="IPR059179">
    <property type="entry name" value="MLKL-like_MCAfunc"/>
</dbReference>
<dbReference type="Pfam" id="PF07714">
    <property type="entry name" value="PK_Tyr_Ser-Thr"/>
    <property type="match status" value="1"/>
</dbReference>
<dbReference type="PANTHER" id="PTHR44329">
    <property type="entry name" value="SERINE/THREONINE-PROTEIN KINASE TNNI3K-RELATED"/>
    <property type="match status" value="1"/>
</dbReference>
<accession>A0AAE0EMC4</accession>
<evidence type="ECO:0000313" key="4">
    <source>
        <dbReference type="EMBL" id="KAK3233017.1"/>
    </source>
</evidence>
<dbReference type="InterPro" id="IPR011009">
    <property type="entry name" value="Kinase-like_dom_sf"/>
</dbReference>
<dbReference type="CDD" id="cd13999">
    <property type="entry name" value="STKc_MAP3K-like"/>
    <property type="match status" value="1"/>
</dbReference>
<dbReference type="InterPro" id="IPR001245">
    <property type="entry name" value="Ser-Thr/Tyr_kinase_cat_dom"/>
</dbReference>
<organism evidence="4 5">
    <name type="scientific">Cymbomonas tetramitiformis</name>
    <dbReference type="NCBI Taxonomy" id="36881"/>
    <lineage>
        <taxon>Eukaryota</taxon>
        <taxon>Viridiplantae</taxon>
        <taxon>Chlorophyta</taxon>
        <taxon>Pyramimonadophyceae</taxon>
        <taxon>Pyramimonadales</taxon>
        <taxon>Pyramimonadaceae</taxon>
        <taxon>Cymbomonas</taxon>
    </lineage>
</organism>
<reference evidence="4 5" key="1">
    <citation type="journal article" date="2015" name="Genome Biol. Evol.">
        <title>Comparative Genomics of a Bacterivorous Green Alga Reveals Evolutionary Causalities and Consequences of Phago-Mixotrophic Mode of Nutrition.</title>
        <authorList>
            <person name="Burns J.A."/>
            <person name="Paasch A."/>
            <person name="Narechania A."/>
            <person name="Kim E."/>
        </authorList>
    </citation>
    <scope>NUCLEOTIDE SEQUENCE [LARGE SCALE GENOMIC DNA]</scope>
    <source>
        <strain evidence="4 5">PLY_AMNH</strain>
    </source>
</reference>
<evidence type="ECO:0000256" key="1">
    <source>
        <dbReference type="SAM" id="Coils"/>
    </source>
</evidence>
<dbReference type="PROSITE" id="PS50011">
    <property type="entry name" value="PROTEIN_KINASE_DOM"/>
    <property type="match status" value="1"/>
</dbReference>
<comment type="caution">
    <text evidence="4">The sequence shown here is derived from an EMBL/GenBank/DDBJ whole genome shotgun (WGS) entry which is preliminary data.</text>
</comment>
<dbReference type="GO" id="GO:0004674">
    <property type="term" value="F:protein serine/threonine kinase activity"/>
    <property type="evidence" value="ECO:0007669"/>
    <property type="project" value="TreeGrafter"/>
</dbReference>
<dbReference type="Proteomes" id="UP001190700">
    <property type="component" value="Unassembled WGS sequence"/>
</dbReference>
<dbReference type="InterPro" id="IPR000719">
    <property type="entry name" value="Prot_kinase_dom"/>
</dbReference>
<dbReference type="GO" id="GO:0005524">
    <property type="term" value="F:ATP binding"/>
    <property type="evidence" value="ECO:0007669"/>
    <property type="project" value="InterPro"/>
</dbReference>
<dbReference type="InterPro" id="IPR054000">
    <property type="entry name" value="MLKL_N"/>
</dbReference>
<evidence type="ECO:0000256" key="2">
    <source>
        <dbReference type="SAM" id="MobiDB-lite"/>
    </source>
</evidence>
<dbReference type="GO" id="GO:0007166">
    <property type="term" value="P:cell surface receptor signaling pathway"/>
    <property type="evidence" value="ECO:0007669"/>
    <property type="project" value="InterPro"/>
</dbReference>
<feature type="coiled-coil region" evidence="1">
    <location>
        <begin position="330"/>
        <end position="357"/>
    </location>
</feature>
<dbReference type="AlphaFoldDB" id="A0AAE0EMC4"/>
<proteinExistence type="predicted"/>
<dbReference type="InterPro" id="IPR036537">
    <property type="entry name" value="Adaptor_Cbl_N_dom_sf"/>
</dbReference>
<keyword evidence="1" id="KW-0175">Coiled coil</keyword>